<sequence length="220" mass="24816">MKLNHIIKLIFLTQTIAYSYVFSQSQVVVEEVMFMDAPYVGEVNTRTKKYAADGLFREESEVKVDRFLIRIAMGGNKIVGSILDGQNETRTVYNVEDEEFAQETFNVIRDNDGKPILQGMRQFGGGSGGGSNRRGNSEQENTDETVEQENSIQRNISNKTENIAGFSARKVTTLITSNDGTMTIEEWFTTDTLLFRYVLDIETGLVESYGGKKQNMPRSF</sequence>
<evidence type="ECO:0000256" key="1">
    <source>
        <dbReference type="SAM" id="MobiDB-lite"/>
    </source>
</evidence>
<reference evidence="2" key="1">
    <citation type="submission" date="2018-05" db="EMBL/GenBank/DDBJ databases">
        <authorList>
            <person name="Lanie J.A."/>
            <person name="Ng W.-L."/>
            <person name="Kazmierczak K.M."/>
            <person name="Andrzejewski T.M."/>
            <person name="Davidsen T.M."/>
            <person name="Wayne K.J."/>
            <person name="Tettelin H."/>
            <person name="Glass J.I."/>
            <person name="Rusch D."/>
            <person name="Podicherti R."/>
            <person name="Tsui H.-C.T."/>
            <person name="Winkler M.E."/>
        </authorList>
    </citation>
    <scope>NUCLEOTIDE SEQUENCE</scope>
</reference>
<feature type="non-terminal residue" evidence="2">
    <location>
        <position position="220"/>
    </location>
</feature>
<protein>
    <submittedName>
        <fullName evidence="2">Uncharacterized protein</fullName>
    </submittedName>
</protein>
<name>A0A382HSX9_9ZZZZ</name>
<proteinExistence type="predicted"/>
<evidence type="ECO:0000313" key="2">
    <source>
        <dbReference type="EMBL" id="SVB90222.1"/>
    </source>
</evidence>
<dbReference type="EMBL" id="UINC01063034">
    <property type="protein sequence ID" value="SVB90222.1"/>
    <property type="molecule type" value="Genomic_DNA"/>
</dbReference>
<dbReference type="AlphaFoldDB" id="A0A382HSX9"/>
<organism evidence="2">
    <name type="scientific">marine metagenome</name>
    <dbReference type="NCBI Taxonomy" id="408172"/>
    <lineage>
        <taxon>unclassified sequences</taxon>
        <taxon>metagenomes</taxon>
        <taxon>ecological metagenomes</taxon>
    </lineage>
</organism>
<feature type="compositionally biased region" description="Gly residues" evidence="1">
    <location>
        <begin position="122"/>
        <end position="132"/>
    </location>
</feature>
<gene>
    <name evidence="2" type="ORF">METZ01_LOCUS243076</name>
</gene>
<feature type="region of interest" description="Disordered" evidence="1">
    <location>
        <begin position="118"/>
        <end position="151"/>
    </location>
</feature>
<accession>A0A382HSX9</accession>